<dbReference type="PANTHER" id="PTHR43461">
    <property type="entry name" value="TRANSMEMBRANE PROTEIN 256"/>
    <property type="match status" value="1"/>
</dbReference>
<comment type="caution">
    <text evidence="7">The sequence shown here is derived from an EMBL/GenBank/DDBJ whole genome shotgun (WGS) entry which is preliminary data.</text>
</comment>
<feature type="transmembrane region" description="Helical" evidence="5">
    <location>
        <begin position="67"/>
        <end position="87"/>
    </location>
</feature>
<evidence type="ECO:0000256" key="4">
    <source>
        <dbReference type="ARBA" id="ARBA00023136"/>
    </source>
</evidence>
<dbReference type="Pfam" id="PF04241">
    <property type="entry name" value="DUF423"/>
    <property type="match status" value="1"/>
</dbReference>
<feature type="chain" id="PRO_5028919544" description="DUF423-domain-containing protein" evidence="6">
    <location>
        <begin position="22"/>
        <end position="118"/>
    </location>
</feature>
<sequence>MPPIPFFALGCLSGATSVALGAFGAHGLKKHISDPAKLANWNTAAQYQLIHSLALSFAATLHPTPTLALSLFSAGITLFSGSLYVLVLDAQKRWGWVAGPATPVGGLCLMGGWVVLGL</sequence>
<name>A0A7C8ICB2_9PLEO</name>
<feature type="non-terminal residue" evidence="7">
    <location>
        <position position="118"/>
    </location>
</feature>
<organism evidence="7 8">
    <name type="scientific">Massariosphaeria phaeospora</name>
    <dbReference type="NCBI Taxonomy" id="100035"/>
    <lineage>
        <taxon>Eukaryota</taxon>
        <taxon>Fungi</taxon>
        <taxon>Dikarya</taxon>
        <taxon>Ascomycota</taxon>
        <taxon>Pezizomycotina</taxon>
        <taxon>Dothideomycetes</taxon>
        <taxon>Pleosporomycetidae</taxon>
        <taxon>Pleosporales</taxon>
        <taxon>Pleosporales incertae sedis</taxon>
        <taxon>Massariosphaeria</taxon>
    </lineage>
</organism>
<keyword evidence="2 5" id="KW-0812">Transmembrane</keyword>
<dbReference type="GO" id="GO:0016020">
    <property type="term" value="C:membrane"/>
    <property type="evidence" value="ECO:0007669"/>
    <property type="project" value="UniProtKB-SubCell"/>
</dbReference>
<comment type="subcellular location">
    <subcellularLocation>
        <location evidence="1">Membrane</location>
        <topology evidence="1">Multi-pass membrane protein</topology>
    </subcellularLocation>
</comment>
<gene>
    <name evidence="7" type="ORF">BDV95DRAFT_523367</name>
</gene>
<accession>A0A7C8ICB2</accession>
<dbReference type="OrthoDB" id="269173at2759"/>
<proteinExistence type="predicted"/>
<keyword evidence="3 5" id="KW-1133">Transmembrane helix</keyword>
<evidence type="ECO:0000313" key="7">
    <source>
        <dbReference type="EMBL" id="KAF2869607.1"/>
    </source>
</evidence>
<dbReference type="InterPro" id="IPR006696">
    <property type="entry name" value="DUF423"/>
</dbReference>
<evidence type="ECO:0000256" key="6">
    <source>
        <dbReference type="SAM" id="SignalP"/>
    </source>
</evidence>
<keyword evidence="6" id="KW-0732">Signal</keyword>
<evidence type="ECO:0000313" key="8">
    <source>
        <dbReference type="Proteomes" id="UP000481861"/>
    </source>
</evidence>
<dbReference type="AlphaFoldDB" id="A0A7C8ICB2"/>
<feature type="transmembrane region" description="Helical" evidence="5">
    <location>
        <begin position="94"/>
        <end position="116"/>
    </location>
</feature>
<keyword evidence="4 5" id="KW-0472">Membrane</keyword>
<evidence type="ECO:0000256" key="2">
    <source>
        <dbReference type="ARBA" id="ARBA00022692"/>
    </source>
</evidence>
<feature type="signal peptide" evidence="6">
    <location>
        <begin position="1"/>
        <end position="21"/>
    </location>
</feature>
<evidence type="ECO:0000256" key="3">
    <source>
        <dbReference type="ARBA" id="ARBA00022989"/>
    </source>
</evidence>
<dbReference type="EMBL" id="JAADJZ010000015">
    <property type="protein sequence ID" value="KAF2869607.1"/>
    <property type="molecule type" value="Genomic_DNA"/>
</dbReference>
<keyword evidence="8" id="KW-1185">Reference proteome</keyword>
<protein>
    <recommendedName>
        <fullName evidence="9">DUF423-domain-containing protein</fullName>
    </recommendedName>
</protein>
<evidence type="ECO:0000256" key="1">
    <source>
        <dbReference type="ARBA" id="ARBA00004141"/>
    </source>
</evidence>
<evidence type="ECO:0000256" key="5">
    <source>
        <dbReference type="SAM" id="Phobius"/>
    </source>
</evidence>
<dbReference type="PANTHER" id="PTHR43461:SF1">
    <property type="entry name" value="TRANSMEMBRANE PROTEIN 256"/>
    <property type="match status" value="1"/>
</dbReference>
<dbReference type="Proteomes" id="UP000481861">
    <property type="component" value="Unassembled WGS sequence"/>
</dbReference>
<evidence type="ECO:0008006" key="9">
    <source>
        <dbReference type="Google" id="ProtNLM"/>
    </source>
</evidence>
<reference evidence="7 8" key="1">
    <citation type="submission" date="2020-01" db="EMBL/GenBank/DDBJ databases">
        <authorList>
            <consortium name="DOE Joint Genome Institute"/>
            <person name="Haridas S."/>
            <person name="Albert R."/>
            <person name="Binder M."/>
            <person name="Bloem J."/>
            <person name="Labutti K."/>
            <person name="Salamov A."/>
            <person name="Andreopoulos B."/>
            <person name="Baker S.E."/>
            <person name="Barry K."/>
            <person name="Bills G."/>
            <person name="Bluhm B.H."/>
            <person name="Cannon C."/>
            <person name="Castanera R."/>
            <person name="Culley D.E."/>
            <person name="Daum C."/>
            <person name="Ezra D."/>
            <person name="Gonzalez J.B."/>
            <person name="Henrissat B."/>
            <person name="Kuo A."/>
            <person name="Liang C."/>
            <person name="Lipzen A."/>
            <person name="Lutzoni F."/>
            <person name="Magnuson J."/>
            <person name="Mondo S."/>
            <person name="Nolan M."/>
            <person name="Ohm R."/>
            <person name="Pangilinan J."/>
            <person name="Park H.-J.H."/>
            <person name="Ramirez L."/>
            <person name="Alfaro M."/>
            <person name="Sun H."/>
            <person name="Tritt A."/>
            <person name="Yoshinaga Y."/>
            <person name="Zwiers L.-H.L."/>
            <person name="Turgeon B.G."/>
            <person name="Goodwin S.B."/>
            <person name="Spatafora J.W."/>
            <person name="Crous P.W."/>
            <person name="Grigoriev I.V."/>
        </authorList>
    </citation>
    <scope>NUCLEOTIDE SEQUENCE [LARGE SCALE GENOMIC DNA]</scope>
    <source>
        <strain evidence="7 8">CBS 611.86</strain>
    </source>
</reference>